<organism evidence="2 3">
    <name type="scientific">Dissostichus mawsoni</name>
    <name type="common">Antarctic cod</name>
    <dbReference type="NCBI Taxonomy" id="36200"/>
    <lineage>
        <taxon>Eukaryota</taxon>
        <taxon>Metazoa</taxon>
        <taxon>Chordata</taxon>
        <taxon>Craniata</taxon>
        <taxon>Vertebrata</taxon>
        <taxon>Euteleostomi</taxon>
        <taxon>Actinopterygii</taxon>
        <taxon>Neopterygii</taxon>
        <taxon>Teleostei</taxon>
        <taxon>Neoteleostei</taxon>
        <taxon>Acanthomorphata</taxon>
        <taxon>Eupercaria</taxon>
        <taxon>Perciformes</taxon>
        <taxon>Notothenioidei</taxon>
        <taxon>Nototheniidae</taxon>
        <taxon>Dissostichus</taxon>
    </lineage>
</organism>
<dbReference type="Proteomes" id="UP000518266">
    <property type="component" value="Unassembled WGS sequence"/>
</dbReference>
<keyword evidence="3" id="KW-1185">Reference proteome</keyword>
<gene>
    <name evidence="2" type="ORF">F7725_013657</name>
</gene>
<dbReference type="EMBL" id="JAAKFY010000008">
    <property type="protein sequence ID" value="KAF3852969.1"/>
    <property type="molecule type" value="Genomic_DNA"/>
</dbReference>
<evidence type="ECO:0000313" key="3">
    <source>
        <dbReference type="Proteomes" id="UP000518266"/>
    </source>
</evidence>
<comment type="caution">
    <text evidence="2">The sequence shown here is derived from an EMBL/GenBank/DDBJ whole genome shotgun (WGS) entry which is preliminary data.</text>
</comment>
<evidence type="ECO:0000256" key="1">
    <source>
        <dbReference type="SAM" id="MobiDB-lite"/>
    </source>
</evidence>
<accession>A0A7J5YW65</accession>
<feature type="region of interest" description="Disordered" evidence="1">
    <location>
        <begin position="124"/>
        <end position="155"/>
    </location>
</feature>
<proteinExistence type="predicted"/>
<evidence type="ECO:0000313" key="2">
    <source>
        <dbReference type="EMBL" id="KAF3852969.1"/>
    </source>
</evidence>
<name>A0A7J5YW65_DISMA</name>
<sequence length="155" mass="16390">MDSLTFWLNLSLVAPSGLDDGPVPFGDETQYPNAGYNVTKEEASNQIYSLNMWTFCLNMSVLGQTGLYDGPVPYDGATRYANAKPVSKDSQSGNPGFVSTGVAPEVISYGYGGYPFANMDVAESNTAPSGSVDGPVPHGAATRYANAKPVSKDFQ</sequence>
<protein>
    <submittedName>
        <fullName evidence="2">Uncharacterized protein</fullName>
    </submittedName>
</protein>
<reference evidence="2 3" key="1">
    <citation type="submission" date="2020-03" db="EMBL/GenBank/DDBJ databases">
        <title>Dissostichus mawsoni Genome sequencing and assembly.</title>
        <authorList>
            <person name="Park H."/>
        </authorList>
    </citation>
    <scope>NUCLEOTIDE SEQUENCE [LARGE SCALE GENOMIC DNA]</scope>
    <source>
        <strain evidence="2">DM0001</strain>
        <tissue evidence="2">Muscle</tissue>
    </source>
</reference>
<dbReference type="AlphaFoldDB" id="A0A7J5YW65"/>